<dbReference type="EMBL" id="FODD01000083">
    <property type="protein sequence ID" value="SEP05819.1"/>
    <property type="molecule type" value="Genomic_DNA"/>
</dbReference>
<evidence type="ECO:0000313" key="1">
    <source>
        <dbReference type="EMBL" id="SEP05819.1"/>
    </source>
</evidence>
<protein>
    <submittedName>
        <fullName evidence="1">Uncharacterized protein</fullName>
    </submittedName>
</protein>
<gene>
    <name evidence="1" type="ORF">SAMN05216267_10835</name>
</gene>
<evidence type="ECO:0000313" key="2">
    <source>
        <dbReference type="Proteomes" id="UP000181951"/>
    </source>
</evidence>
<dbReference type="AlphaFoldDB" id="A0A1H8URK7"/>
<accession>A0A1H8URK7</accession>
<organism evidence="1 2">
    <name type="scientific">Actinacidiphila rubida</name>
    <dbReference type="NCBI Taxonomy" id="310780"/>
    <lineage>
        <taxon>Bacteria</taxon>
        <taxon>Bacillati</taxon>
        <taxon>Actinomycetota</taxon>
        <taxon>Actinomycetes</taxon>
        <taxon>Kitasatosporales</taxon>
        <taxon>Streptomycetaceae</taxon>
        <taxon>Actinacidiphila</taxon>
    </lineage>
</organism>
<sequence length="362" mass="39821">MGVTLAQLSPTLAGMNVEDTASLFNVLRGLLPSADMLRRGRIRAGARKLITLATWPDDADTDGSHVAQLALLRVLHLQREARKAARAGLNEATAVSARLALEAALQGLYCLYEPNGVSRLKAANAKSAGALFKYLVDDGTVPQELIDLTVSTLGTPGRSADLFQMAEYIDKVRPDTKAVSLYRRYYVPTSTFFVHTNAASLLRHVDAHEHLTARPAFVWTRNSALRIADGSVGLLAAELARHSAAPAEQFEAYAQSHIARAFTPMAVVLARGLREYLRLRSVSMLVRSVRRTRAYVQSEEALRDTRDVRKARVRDGLESSMGGWLNHAGDVRDQVLDTFSEQVLEALDRRPPGPKSRMQPQE</sequence>
<keyword evidence="2" id="KW-1185">Reference proteome</keyword>
<dbReference type="STRING" id="310780.SAMN05216267_10835"/>
<proteinExistence type="predicted"/>
<name>A0A1H8URK7_9ACTN</name>
<dbReference type="Proteomes" id="UP000181951">
    <property type="component" value="Unassembled WGS sequence"/>
</dbReference>
<reference evidence="1 2" key="1">
    <citation type="submission" date="2016-10" db="EMBL/GenBank/DDBJ databases">
        <authorList>
            <person name="de Groot N.N."/>
        </authorList>
    </citation>
    <scope>NUCLEOTIDE SEQUENCE [LARGE SCALE GENOMIC DNA]</scope>
    <source>
        <strain evidence="1 2">CGMCC 4.2026</strain>
    </source>
</reference>